<dbReference type="STRING" id="58919.A0A316Z4D9"/>
<evidence type="ECO:0000256" key="6">
    <source>
        <dbReference type="ARBA" id="ARBA00022824"/>
    </source>
</evidence>
<dbReference type="GO" id="GO:0000139">
    <property type="term" value="C:Golgi membrane"/>
    <property type="evidence" value="ECO:0007669"/>
    <property type="project" value="TreeGrafter"/>
</dbReference>
<keyword evidence="6" id="KW-0256">Endoplasmic reticulum</keyword>
<dbReference type="EMBL" id="KZ819302">
    <property type="protein sequence ID" value="PWN95792.1"/>
    <property type="molecule type" value="Genomic_DNA"/>
</dbReference>
<evidence type="ECO:0000256" key="7">
    <source>
        <dbReference type="ARBA" id="ARBA00022989"/>
    </source>
</evidence>
<keyword evidence="7 10" id="KW-1133">Transmembrane helix</keyword>
<dbReference type="PANTHER" id="PTHR10778">
    <property type="entry name" value="SOLUTE CARRIER FAMILY 35 MEMBER B"/>
    <property type="match status" value="1"/>
</dbReference>
<protein>
    <recommendedName>
        <fullName evidence="9">UDP-galactose transporter homolog 1</fullName>
    </recommendedName>
</protein>
<dbReference type="GO" id="GO:0005460">
    <property type="term" value="F:UDP-glucose transmembrane transporter activity"/>
    <property type="evidence" value="ECO:0007669"/>
    <property type="project" value="TreeGrafter"/>
</dbReference>
<dbReference type="GeneID" id="37268212"/>
<feature type="transmembrane region" description="Helical" evidence="10">
    <location>
        <begin position="180"/>
        <end position="197"/>
    </location>
</feature>
<evidence type="ECO:0000313" key="11">
    <source>
        <dbReference type="EMBL" id="PWN95792.1"/>
    </source>
</evidence>
<keyword evidence="5 10" id="KW-0812">Transmembrane</keyword>
<evidence type="ECO:0000256" key="5">
    <source>
        <dbReference type="ARBA" id="ARBA00022692"/>
    </source>
</evidence>
<dbReference type="AlphaFoldDB" id="A0A316Z4D9"/>
<dbReference type="SUPFAM" id="SSF103481">
    <property type="entry name" value="Multidrug resistance efflux transporter EmrE"/>
    <property type="match status" value="1"/>
</dbReference>
<name>A0A316Z4D9_9BASI</name>
<feature type="transmembrane region" description="Helical" evidence="10">
    <location>
        <begin position="314"/>
        <end position="336"/>
    </location>
</feature>
<accession>A0A316Z4D9</accession>
<feature type="transmembrane region" description="Helical" evidence="10">
    <location>
        <begin position="6"/>
        <end position="23"/>
    </location>
</feature>
<keyword evidence="3" id="KW-0813">Transport</keyword>
<keyword evidence="4" id="KW-0762">Sugar transport</keyword>
<keyword evidence="12" id="KW-1185">Reference proteome</keyword>
<dbReference type="RefSeq" id="XP_025596071.1">
    <property type="nucleotide sequence ID" value="XM_025740666.1"/>
</dbReference>
<dbReference type="PANTHER" id="PTHR10778:SF10">
    <property type="entry name" value="SOLUTE CARRIER FAMILY 35 MEMBER B1"/>
    <property type="match status" value="1"/>
</dbReference>
<feature type="transmembrane region" description="Helical" evidence="10">
    <location>
        <begin position="242"/>
        <end position="262"/>
    </location>
</feature>
<dbReference type="OrthoDB" id="1601at2759"/>
<evidence type="ECO:0000256" key="4">
    <source>
        <dbReference type="ARBA" id="ARBA00022597"/>
    </source>
</evidence>
<dbReference type="InterPro" id="IPR013657">
    <property type="entry name" value="SCL35B1-4/HUT1"/>
</dbReference>
<evidence type="ECO:0000256" key="3">
    <source>
        <dbReference type="ARBA" id="ARBA00022448"/>
    </source>
</evidence>
<organism evidence="11 12">
    <name type="scientific">Tilletiopsis washingtonensis</name>
    <dbReference type="NCBI Taxonomy" id="58919"/>
    <lineage>
        <taxon>Eukaryota</taxon>
        <taxon>Fungi</taxon>
        <taxon>Dikarya</taxon>
        <taxon>Basidiomycota</taxon>
        <taxon>Ustilaginomycotina</taxon>
        <taxon>Exobasidiomycetes</taxon>
        <taxon>Entylomatales</taxon>
        <taxon>Entylomatales incertae sedis</taxon>
        <taxon>Tilletiopsis</taxon>
    </lineage>
</organism>
<evidence type="ECO:0000256" key="8">
    <source>
        <dbReference type="ARBA" id="ARBA00023136"/>
    </source>
</evidence>
<evidence type="ECO:0000256" key="2">
    <source>
        <dbReference type="ARBA" id="ARBA00010694"/>
    </source>
</evidence>
<proteinExistence type="inferred from homology"/>
<gene>
    <name evidence="11" type="ORF">FA09DRAFT_311476</name>
</gene>
<dbReference type="Proteomes" id="UP000245946">
    <property type="component" value="Unassembled WGS sequence"/>
</dbReference>
<dbReference type="Pfam" id="PF08449">
    <property type="entry name" value="UAA"/>
    <property type="match status" value="1"/>
</dbReference>
<dbReference type="GO" id="GO:0005459">
    <property type="term" value="F:UDP-galactose transmembrane transporter activity"/>
    <property type="evidence" value="ECO:0007669"/>
    <property type="project" value="TreeGrafter"/>
</dbReference>
<evidence type="ECO:0000313" key="12">
    <source>
        <dbReference type="Proteomes" id="UP000245946"/>
    </source>
</evidence>
<comment type="similarity">
    <text evidence="2">Belongs to the nucleotide-sugar transporter family. SLC35B subfamily.</text>
</comment>
<comment type="subcellular location">
    <subcellularLocation>
        <location evidence="1">Endoplasmic reticulum membrane</location>
        <topology evidence="1">Multi-pass membrane protein</topology>
    </subcellularLocation>
</comment>
<evidence type="ECO:0000256" key="9">
    <source>
        <dbReference type="ARBA" id="ARBA00041103"/>
    </source>
</evidence>
<feature type="transmembrane region" description="Helical" evidence="10">
    <location>
        <begin position="342"/>
        <end position="359"/>
    </location>
</feature>
<evidence type="ECO:0000256" key="10">
    <source>
        <dbReference type="SAM" id="Phobius"/>
    </source>
</evidence>
<sequence length="384" mass="40553">MSLAQLTLSVATIYTFFLLWGLLQERLTTTAYTLPPHASLAHSASAHLRGQASETFRHPLLLNALQAIACTALAASYLLLRRAPGVKPLAALGLDALSPRGAVAARREKDASAVPGRISPLLLRYLAVAAFQSTASQLGLLSLSHGISYPTLTLAKSCKLLPVLFAQVLLYRRRIAPHKYLVVALVTAGISLFMLCAPAKPGKAARADSSLGLALLLANLFLDGLTNSTQDEIFAHYRVSGPQMMFLMNLAASFLLSASLLFPRGGAGHGNELTAAAAFISRHPTIIKDLAAYSAAGAMGQIAIFETLQRFGSLTLVSITVTRKLFTMLLSILVYGHALRPAQWLGVLVVFVGLGVEAAEKRRAGARKTASASAGAGGAKEKTS</sequence>
<dbReference type="GO" id="GO:0005789">
    <property type="term" value="C:endoplasmic reticulum membrane"/>
    <property type="evidence" value="ECO:0007669"/>
    <property type="project" value="UniProtKB-SubCell"/>
</dbReference>
<reference evidence="11 12" key="1">
    <citation type="journal article" date="2018" name="Mol. Biol. Evol.">
        <title>Broad Genomic Sampling Reveals a Smut Pathogenic Ancestry of the Fungal Clade Ustilaginomycotina.</title>
        <authorList>
            <person name="Kijpornyongpan T."/>
            <person name="Mondo S.J."/>
            <person name="Barry K."/>
            <person name="Sandor L."/>
            <person name="Lee J."/>
            <person name="Lipzen A."/>
            <person name="Pangilinan J."/>
            <person name="LaButti K."/>
            <person name="Hainaut M."/>
            <person name="Henrissat B."/>
            <person name="Grigoriev I.V."/>
            <person name="Spatafora J.W."/>
            <person name="Aime M.C."/>
        </authorList>
    </citation>
    <scope>NUCLEOTIDE SEQUENCE [LARGE SCALE GENOMIC DNA]</scope>
    <source>
        <strain evidence="11 12">MCA 4186</strain>
    </source>
</reference>
<evidence type="ECO:0000256" key="1">
    <source>
        <dbReference type="ARBA" id="ARBA00004477"/>
    </source>
</evidence>
<keyword evidence="8 10" id="KW-0472">Membrane</keyword>
<dbReference type="InterPro" id="IPR037185">
    <property type="entry name" value="EmrE-like"/>
</dbReference>